<dbReference type="AlphaFoldDB" id="A0A0K2TGR2"/>
<accession>A0A0K2TGR2</accession>
<feature type="transmembrane region" description="Helical" evidence="1">
    <location>
        <begin position="81"/>
        <end position="104"/>
    </location>
</feature>
<feature type="transmembrane region" description="Helical" evidence="1">
    <location>
        <begin position="42"/>
        <end position="60"/>
    </location>
</feature>
<name>A0A0K2TGR2_LEPSM</name>
<sequence>MSQDGLERIICIITEITFERRSFDMIANYMSSKSLFPLNSDITHWTFVIFGVGCFMHFTMKSHASFVESPVRAFRTLIWNGFFYGYYTIIAFLLVNKVFVKFLILF</sequence>
<organism evidence="2">
    <name type="scientific">Lepeophtheirus salmonis</name>
    <name type="common">Salmon louse</name>
    <name type="synonym">Caligus salmonis</name>
    <dbReference type="NCBI Taxonomy" id="72036"/>
    <lineage>
        <taxon>Eukaryota</taxon>
        <taxon>Metazoa</taxon>
        <taxon>Ecdysozoa</taxon>
        <taxon>Arthropoda</taxon>
        <taxon>Crustacea</taxon>
        <taxon>Multicrustacea</taxon>
        <taxon>Hexanauplia</taxon>
        <taxon>Copepoda</taxon>
        <taxon>Siphonostomatoida</taxon>
        <taxon>Caligidae</taxon>
        <taxon>Lepeophtheirus</taxon>
    </lineage>
</organism>
<reference evidence="2" key="1">
    <citation type="submission" date="2014-05" db="EMBL/GenBank/DDBJ databases">
        <authorList>
            <person name="Chronopoulou M."/>
        </authorList>
    </citation>
    <scope>NUCLEOTIDE SEQUENCE</scope>
    <source>
        <tissue evidence="2">Whole organism</tissue>
    </source>
</reference>
<keyword evidence="1" id="KW-1133">Transmembrane helix</keyword>
<keyword evidence="1" id="KW-0812">Transmembrane</keyword>
<proteinExistence type="predicted"/>
<keyword evidence="1" id="KW-0472">Membrane</keyword>
<protein>
    <submittedName>
        <fullName evidence="2">Uncharacterized protein</fullName>
    </submittedName>
</protein>
<evidence type="ECO:0000256" key="1">
    <source>
        <dbReference type="SAM" id="Phobius"/>
    </source>
</evidence>
<dbReference type="EMBL" id="HACA01007421">
    <property type="protein sequence ID" value="CDW24782.1"/>
    <property type="molecule type" value="Transcribed_RNA"/>
</dbReference>
<evidence type="ECO:0000313" key="2">
    <source>
        <dbReference type="EMBL" id="CDW24782.1"/>
    </source>
</evidence>